<dbReference type="InterPro" id="IPR029063">
    <property type="entry name" value="SAM-dependent_MTases_sf"/>
</dbReference>
<protein>
    <recommendedName>
        <fullName evidence="5">S-adenosyl-L-methionine-dependent methyltransferase</fullName>
    </recommendedName>
</protein>
<dbReference type="Proteomes" id="UP000001067">
    <property type="component" value="Unassembled WGS sequence"/>
</dbReference>
<dbReference type="GO" id="GO:0016740">
    <property type="term" value="F:transferase activity"/>
    <property type="evidence" value="ECO:0007669"/>
    <property type="project" value="UniProtKB-KW"/>
</dbReference>
<dbReference type="OrthoDB" id="2013972at2759"/>
<dbReference type="PANTHER" id="PTHR43861">
    <property type="entry name" value="TRANS-ACONITATE 2-METHYLTRANSFERASE-RELATED"/>
    <property type="match status" value="1"/>
</dbReference>
<dbReference type="PANTHER" id="PTHR43861:SF3">
    <property type="entry name" value="PUTATIVE (AFU_ORTHOLOGUE AFUA_2G14390)-RELATED"/>
    <property type="match status" value="1"/>
</dbReference>
<dbReference type="SUPFAM" id="SSF53335">
    <property type="entry name" value="S-adenosyl-L-methionine-dependent methyltransferases"/>
    <property type="match status" value="1"/>
</dbReference>
<feature type="compositionally biased region" description="Pro residues" evidence="2">
    <location>
        <begin position="451"/>
        <end position="460"/>
    </location>
</feature>
<evidence type="ECO:0000313" key="4">
    <source>
        <dbReference type="Proteomes" id="UP000001067"/>
    </source>
</evidence>
<accession>E3RCX6</accession>
<dbReference type="KEGG" id="pte:PTT_01258"/>
<keyword evidence="1" id="KW-0808">Transferase</keyword>
<evidence type="ECO:0008006" key="5">
    <source>
        <dbReference type="Google" id="ProtNLM"/>
    </source>
</evidence>
<name>E3RCX6_PYRTT</name>
<organism evidence="4">
    <name type="scientific">Pyrenophora teres f. teres (strain 0-1)</name>
    <name type="common">Barley net blotch fungus</name>
    <name type="synonym">Drechslera teres f. teres</name>
    <dbReference type="NCBI Taxonomy" id="861557"/>
    <lineage>
        <taxon>Eukaryota</taxon>
        <taxon>Fungi</taxon>
        <taxon>Dikarya</taxon>
        <taxon>Ascomycota</taxon>
        <taxon>Pezizomycotina</taxon>
        <taxon>Dothideomycetes</taxon>
        <taxon>Pleosporomycetidae</taxon>
        <taxon>Pleosporales</taxon>
        <taxon>Pleosporineae</taxon>
        <taxon>Pleosporaceae</taxon>
        <taxon>Pyrenophora</taxon>
    </lineage>
</organism>
<gene>
    <name evidence="3" type="ORF">PTT_01258</name>
</gene>
<evidence type="ECO:0000313" key="3">
    <source>
        <dbReference type="EMBL" id="EFQ96418.1"/>
    </source>
</evidence>
<dbReference type="HOGENOM" id="CLU_010595_1_1_1"/>
<dbReference type="CDD" id="cd02440">
    <property type="entry name" value="AdoMet_MTases"/>
    <property type="match status" value="1"/>
</dbReference>
<keyword evidence="4" id="KW-1185">Reference proteome</keyword>
<dbReference type="AlphaFoldDB" id="E3RCX6"/>
<dbReference type="Pfam" id="PF13489">
    <property type="entry name" value="Methyltransf_23"/>
    <property type="match status" value="1"/>
</dbReference>
<evidence type="ECO:0000256" key="2">
    <source>
        <dbReference type="SAM" id="MobiDB-lite"/>
    </source>
</evidence>
<dbReference type="eggNOG" id="ENOG502QWDP">
    <property type="taxonomic scope" value="Eukaryota"/>
</dbReference>
<dbReference type="Gene3D" id="3.40.50.150">
    <property type="entry name" value="Vaccinia Virus protein VP39"/>
    <property type="match status" value="1"/>
</dbReference>
<reference evidence="3 4" key="1">
    <citation type="journal article" date="2010" name="Genome Biol.">
        <title>A first genome assembly of the barley fungal pathogen Pyrenophora teres f. teres.</title>
        <authorList>
            <person name="Ellwood S.R."/>
            <person name="Liu Z."/>
            <person name="Syme R.A."/>
            <person name="Lai Z."/>
            <person name="Hane J.K."/>
            <person name="Keiper F."/>
            <person name="Moffat C.S."/>
            <person name="Oliver R.P."/>
            <person name="Friesen T.L."/>
        </authorList>
    </citation>
    <scope>NUCLEOTIDE SEQUENCE [LARGE SCALE GENOMIC DNA]</scope>
    <source>
        <strain evidence="3 4">0-1</strain>
    </source>
</reference>
<sequence length="460" mass="52139">MSCSIRYTCPPCRVGCGSTYSNPPAGGQAVSVQGIAGFAGPRLAQADPVPVSLVGVTAPKTLALGTTCHSAGFRLLLDTTRRESDSAIFLKDSMTASASDRVRKDKLRPLSSATDLTDITHSTIEADSDPHSDGYLEDSEIQSLTPSIFDYVKKYGRTYHGYQAGAYPFPNDAPEIERLDMQHVILTALFHQRNYLAPLKQKRPKRMLDIGCGTGKWCFEMANDFPKCRVEGIDLSPIQPKISCDNVDFFMDDITRPEWWRCTQPYDYIHTRMSLGIFNDFREIIQKSYNNLNPGGWMESQEIYPKVYCDDGTMPPDYPLLEWTENEDAAAMRLGRPLRIANKLKKWYEQAGFVDVHEEVFAIPVNSWPRDERMKVLGKWFYWNMCAGVHAWTIEYFVTALGWSPAEVEVYLAHLRTALGDKSVHAYYKVYVVWGRRPRADEPQSTTPKPANWPQPPEDF</sequence>
<proteinExistence type="predicted"/>
<dbReference type="EMBL" id="GL531946">
    <property type="protein sequence ID" value="EFQ96418.1"/>
    <property type="molecule type" value="Genomic_DNA"/>
</dbReference>
<evidence type="ECO:0000256" key="1">
    <source>
        <dbReference type="ARBA" id="ARBA00022679"/>
    </source>
</evidence>
<feature type="region of interest" description="Disordered" evidence="2">
    <location>
        <begin position="439"/>
        <end position="460"/>
    </location>
</feature>